<sequence>MTKPSILQSILGRPSQSYSFPPNKDYYSTKHELLRAAVASQQLEENQLKTRSIASAPDSESGYFSSSSAGSQRSEARVASSSVRRSRDQPIEDGTSMPMAQTKSHSPSRRQSLPDRSLSKSFASTDPTTDRTLSLSATSTPPTSFYSNSTVAKTAEPGSPTANDSQSSGSVSETTDSDDEVFYTPRQSFYLSPRTSRADSAAMVVDPRAIADALAVSTLPKVLSKSTLKTRQQRDSPRTASSESLLSSTSSSSAAGTAGSERSSMSRVSVSTRITTPLTSDYGSLTKNAKVETVTIARSHTRTPSTPSIPSASDPNSASSTSQSQSIVSGRAQPRPLAQTRRRSKTELRRASYTDEDWAKEVRWLAPAITAQSNSPRHVPRRLPPPSEFGGIATSSTPSSITASKPLQQHGVRSYPPPAKSAEHRRRSRRSRGSRSSRGRMSALLEEDESEYSDLTPTGSSAEPSRTPSPVREGHTHKRYFTESPTKMSRTLSPFSSTTGSKSLRSGKEPSVSSSDEGAENPDARLRAYAFSKVTGSPRRSYSHTRRLSRSISPTVYSFSQNLPTHSIPAPTPLDAEGSSAPSGYTGLTLPHAAYSGDGKAETGDGKIDLVRMGLAQSSMATVEVTRGAGEQNGGGDARKKRRHFSFTLSLKLPVHIGKGKGKGKDATPSHLLDSLPLPVAFLSHIPPPSYVPSSYILIQVFAVGLDALDSLIVHEKMGNGSGSKGLGFIPGRSVVGKVVECGWDVKGDVCKRNEWVVGLMDVRKCGALAEFVVLERHRVHRAPQPLSRPTTLFPSQQRRSHVRSKSLPSQMNPHPYAQLHRDLVSSMNMTIEELALLPLCALPAHRAIRTCQDVLSPSKLRPNADEVPTKKFHALVLQGHDGIGALAVQMLARRGVSVIVQVPDGAARDDANEGGDSDDEDDEDGVSATPIHKRHTSSQSASPAKEKGKGKGKETVQPAVPKQTRFDKLEARLRAWGAEEIGVGAPLEVVERMVEDGRSFDVVIDTVGGTEIWETCRKLLLADPEQDATRHSPGDSSLSSLSGLTKVGDSPSKPIPTAHDTLRSGFRSIRRSASSRSKSRGRDGSVSPTKSSTSLALPLTSPSKDSLGSVLRRGNSWRGRPKAQKRTVNYAWVSVAADVDFEGEDVRDSLGEVVRMVEEGWIRPWVGGDEQNDAEGGEDVGKSVPFDKAPEVFRRGAEGPVGVLKEGGTCVVRIVA</sequence>
<evidence type="ECO:0000313" key="2">
    <source>
        <dbReference type="Proteomes" id="UP001055072"/>
    </source>
</evidence>
<accession>A0ACB8UE60</accession>
<dbReference type="EMBL" id="MU274903">
    <property type="protein sequence ID" value="KAI0092524.1"/>
    <property type="molecule type" value="Genomic_DNA"/>
</dbReference>
<name>A0ACB8UE60_9APHY</name>
<comment type="caution">
    <text evidence="1">The sequence shown here is derived from an EMBL/GenBank/DDBJ whole genome shotgun (WGS) entry which is preliminary data.</text>
</comment>
<evidence type="ECO:0000313" key="1">
    <source>
        <dbReference type="EMBL" id="KAI0092524.1"/>
    </source>
</evidence>
<proteinExistence type="predicted"/>
<organism evidence="1 2">
    <name type="scientific">Irpex rosettiformis</name>
    <dbReference type="NCBI Taxonomy" id="378272"/>
    <lineage>
        <taxon>Eukaryota</taxon>
        <taxon>Fungi</taxon>
        <taxon>Dikarya</taxon>
        <taxon>Basidiomycota</taxon>
        <taxon>Agaricomycotina</taxon>
        <taxon>Agaricomycetes</taxon>
        <taxon>Polyporales</taxon>
        <taxon>Irpicaceae</taxon>
        <taxon>Irpex</taxon>
    </lineage>
</organism>
<protein>
    <submittedName>
        <fullName evidence="1">Uncharacterized protein</fullName>
    </submittedName>
</protein>
<reference evidence="1" key="1">
    <citation type="journal article" date="2021" name="Environ. Microbiol.">
        <title>Gene family expansions and transcriptome signatures uncover fungal adaptations to wood decay.</title>
        <authorList>
            <person name="Hage H."/>
            <person name="Miyauchi S."/>
            <person name="Viragh M."/>
            <person name="Drula E."/>
            <person name="Min B."/>
            <person name="Chaduli D."/>
            <person name="Navarro D."/>
            <person name="Favel A."/>
            <person name="Norest M."/>
            <person name="Lesage-Meessen L."/>
            <person name="Balint B."/>
            <person name="Merenyi Z."/>
            <person name="de Eugenio L."/>
            <person name="Morin E."/>
            <person name="Martinez A.T."/>
            <person name="Baldrian P."/>
            <person name="Stursova M."/>
            <person name="Martinez M.J."/>
            <person name="Novotny C."/>
            <person name="Magnuson J.K."/>
            <person name="Spatafora J.W."/>
            <person name="Maurice S."/>
            <person name="Pangilinan J."/>
            <person name="Andreopoulos W."/>
            <person name="LaButti K."/>
            <person name="Hundley H."/>
            <person name="Na H."/>
            <person name="Kuo A."/>
            <person name="Barry K."/>
            <person name="Lipzen A."/>
            <person name="Henrissat B."/>
            <person name="Riley R."/>
            <person name="Ahrendt S."/>
            <person name="Nagy L.G."/>
            <person name="Grigoriev I.V."/>
            <person name="Martin F."/>
            <person name="Rosso M.N."/>
        </authorList>
    </citation>
    <scope>NUCLEOTIDE SEQUENCE</scope>
    <source>
        <strain evidence="1">CBS 384.51</strain>
    </source>
</reference>
<keyword evidence="2" id="KW-1185">Reference proteome</keyword>
<gene>
    <name evidence="1" type="ORF">BDY19DRAFT_490111</name>
</gene>
<dbReference type="Proteomes" id="UP001055072">
    <property type="component" value="Unassembled WGS sequence"/>
</dbReference>